<dbReference type="STRING" id="1221500.ABE65_006180"/>
<dbReference type="InterPro" id="IPR035895">
    <property type="entry name" value="HPr-like_sf"/>
</dbReference>
<evidence type="ECO:0000313" key="3">
    <source>
        <dbReference type="Proteomes" id="UP000076623"/>
    </source>
</evidence>
<evidence type="ECO:0000259" key="1">
    <source>
        <dbReference type="Pfam" id="PF00381"/>
    </source>
</evidence>
<dbReference type="Gene3D" id="3.30.1340.10">
    <property type="entry name" value="HPr-like"/>
    <property type="match status" value="1"/>
</dbReference>
<proteinExistence type="predicted"/>
<evidence type="ECO:0000313" key="2">
    <source>
        <dbReference type="EMBL" id="ANC76410.1"/>
    </source>
</evidence>
<dbReference type="RefSeq" id="WP_066392488.1">
    <property type="nucleotide sequence ID" value="NZ_CP015378.1"/>
</dbReference>
<dbReference type="Proteomes" id="UP000076623">
    <property type="component" value="Chromosome"/>
</dbReference>
<dbReference type="InterPro" id="IPR000032">
    <property type="entry name" value="HPr-like"/>
</dbReference>
<dbReference type="KEGG" id="fpn:ABE65_006180"/>
<reference evidence="2 3" key="1">
    <citation type="submission" date="2016-04" db="EMBL/GenBank/DDBJ databases">
        <title>Complete genome sequence of Fictibacillus phosphorivorans G25-29, a strain toxic to nematodes.</title>
        <authorList>
            <person name="Zheng Z."/>
        </authorList>
    </citation>
    <scope>NUCLEOTIDE SEQUENCE [LARGE SCALE GENOMIC DNA]</scope>
    <source>
        <strain evidence="2 3">G25-29</strain>
    </source>
</reference>
<protein>
    <recommendedName>
        <fullName evidence="1">HPr domain-containing protein</fullName>
    </recommendedName>
</protein>
<feature type="domain" description="HPr" evidence="1">
    <location>
        <begin position="18"/>
        <end position="85"/>
    </location>
</feature>
<name>A0A160ILF0_9BACL</name>
<gene>
    <name evidence="2" type="ORF">ABE65_006180</name>
</gene>
<sequence>MGTESVVLLPKRLSIGQINEFVNAAGSFESEILFFYQGIQINAKGLLSVNLFFLSHYSRNQNEPITLRIEGCDAQEAIKNLSLMLNGYLEQ</sequence>
<dbReference type="Pfam" id="PF00381">
    <property type="entry name" value="PTS-HPr"/>
    <property type="match status" value="1"/>
</dbReference>
<keyword evidence="3" id="KW-1185">Reference proteome</keyword>
<dbReference type="SUPFAM" id="SSF55594">
    <property type="entry name" value="HPr-like"/>
    <property type="match status" value="1"/>
</dbReference>
<dbReference type="AlphaFoldDB" id="A0A160ILF0"/>
<organism evidence="2 3">
    <name type="scientific">Fictibacillus phosphorivorans</name>
    <dbReference type="NCBI Taxonomy" id="1221500"/>
    <lineage>
        <taxon>Bacteria</taxon>
        <taxon>Bacillati</taxon>
        <taxon>Bacillota</taxon>
        <taxon>Bacilli</taxon>
        <taxon>Bacillales</taxon>
        <taxon>Fictibacillaceae</taxon>
        <taxon>Fictibacillus</taxon>
    </lineage>
</organism>
<dbReference type="EMBL" id="CP015378">
    <property type="protein sequence ID" value="ANC76410.1"/>
    <property type="molecule type" value="Genomic_DNA"/>
</dbReference>
<accession>A0A160ILF0</accession>